<keyword evidence="1" id="KW-0812">Transmembrane</keyword>
<accession>A0A914VSF1</accession>
<dbReference type="Proteomes" id="UP000887566">
    <property type="component" value="Unplaced"/>
</dbReference>
<proteinExistence type="predicted"/>
<dbReference type="Gene3D" id="1.20.1070.10">
    <property type="entry name" value="Rhodopsin 7-helix transmembrane proteins"/>
    <property type="match status" value="1"/>
</dbReference>
<feature type="transmembrane region" description="Helical" evidence="1">
    <location>
        <begin position="68"/>
        <end position="96"/>
    </location>
</feature>
<keyword evidence="1" id="KW-0472">Membrane</keyword>
<organism evidence="2 3">
    <name type="scientific">Plectus sambesii</name>
    <dbReference type="NCBI Taxonomy" id="2011161"/>
    <lineage>
        <taxon>Eukaryota</taxon>
        <taxon>Metazoa</taxon>
        <taxon>Ecdysozoa</taxon>
        <taxon>Nematoda</taxon>
        <taxon>Chromadorea</taxon>
        <taxon>Plectida</taxon>
        <taxon>Plectina</taxon>
        <taxon>Plectoidea</taxon>
        <taxon>Plectidae</taxon>
        <taxon>Plectus</taxon>
    </lineage>
</organism>
<feature type="transmembrane region" description="Helical" evidence="1">
    <location>
        <begin position="30"/>
        <end position="56"/>
    </location>
</feature>
<evidence type="ECO:0000256" key="1">
    <source>
        <dbReference type="SAM" id="Phobius"/>
    </source>
</evidence>
<name>A0A914VSF1_9BILA</name>
<dbReference type="WBParaSite" id="PSAMB.scaffold23394size432.g38892.t1">
    <property type="protein sequence ID" value="PSAMB.scaffold23394size432.g38892.t1"/>
    <property type="gene ID" value="PSAMB.scaffold23394size432.g38892"/>
</dbReference>
<keyword evidence="1" id="KW-1133">Transmembrane helix</keyword>
<evidence type="ECO:0000313" key="2">
    <source>
        <dbReference type="Proteomes" id="UP000887566"/>
    </source>
</evidence>
<evidence type="ECO:0000313" key="3">
    <source>
        <dbReference type="WBParaSite" id="PSAMB.scaffold23394size432.g38892.t1"/>
    </source>
</evidence>
<protein>
    <submittedName>
        <fullName evidence="3">G-protein coupled receptors family 1 profile domain-containing protein</fullName>
    </submittedName>
</protein>
<keyword evidence="2" id="KW-1185">Reference proteome</keyword>
<dbReference type="PANTHER" id="PTHR46709">
    <property type="entry name" value="PROTEIN CBG23488-RELATED"/>
    <property type="match status" value="1"/>
</dbReference>
<dbReference type="SUPFAM" id="SSF81321">
    <property type="entry name" value="Family A G protein-coupled receptor-like"/>
    <property type="match status" value="1"/>
</dbReference>
<sequence length="103" mass="12245">MADEPDYEVEYSNDTQPCFYPLSNDYDKRYYLIVFFGGSMAMLSMLENLLIFIVLVTRGEYRRNHFAFFIFMAPFDVFVSLAYVLLFCAEIVVQYWQVVQVQQ</sequence>
<reference evidence="3" key="1">
    <citation type="submission" date="2022-11" db="UniProtKB">
        <authorList>
            <consortium name="WormBaseParasite"/>
        </authorList>
    </citation>
    <scope>IDENTIFICATION</scope>
</reference>
<dbReference type="AlphaFoldDB" id="A0A914VSF1"/>